<comment type="pathway">
    <text evidence="1 11">Pyrimidine metabolism; CTP biosynthesis via de novo pathway; CTP from UDP: step 2/2.</text>
</comment>
<evidence type="ECO:0000256" key="5">
    <source>
        <dbReference type="ARBA" id="ARBA00022741"/>
    </source>
</evidence>
<dbReference type="UniPathway" id="UPA00159">
    <property type="reaction ID" value="UER00277"/>
</dbReference>
<feature type="active site" description="Nucleophile; for glutamine hydrolysis" evidence="11">
    <location>
        <position position="384"/>
    </location>
</feature>
<feature type="binding site" evidence="11">
    <location>
        <position position="357"/>
    </location>
    <ligand>
        <name>L-glutamine</name>
        <dbReference type="ChEBI" id="CHEBI:58359"/>
    </ligand>
</feature>
<dbReference type="NCBIfam" id="NF003792">
    <property type="entry name" value="PRK05380.1"/>
    <property type="match status" value="1"/>
</dbReference>
<evidence type="ECO:0000256" key="3">
    <source>
        <dbReference type="ARBA" id="ARBA00022598"/>
    </source>
</evidence>
<evidence type="ECO:0000256" key="8">
    <source>
        <dbReference type="ARBA" id="ARBA00022962"/>
    </source>
</evidence>
<evidence type="ECO:0000256" key="9">
    <source>
        <dbReference type="ARBA" id="ARBA00022975"/>
    </source>
</evidence>
<dbReference type="PANTHER" id="PTHR11550:SF0">
    <property type="entry name" value="CTP SYNTHASE-RELATED"/>
    <property type="match status" value="1"/>
</dbReference>
<comment type="catalytic activity">
    <reaction evidence="10 11">
        <text>UTP + L-glutamine + ATP + H2O = CTP + L-glutamate + ADP + phosphate + 2 H(+)</text>
        <dbReference type="Rhea" id="RHEA:26426"/>
        <dbReference type="ChEBI" id="CHEBI:15377"/>
        <dbReference type="ChEBI" id="CHEBI:15378"/>
        <dbReference type="ChEBI" id="CHEBI:29985"/>
        <dbReference type="ChEBI" id="CHEBI:30616"/>
        <dbReference type="ChEBI" id="CHEBI:37563"/>
        <dbReference type="ChEBI" id="CHEBI:43474"/>
        <dbReference type="ChEBI" id="CHEBI:46398"/>
        <dbReference type="ChEBI" id="CHEBI:58359"/>
        <dbReference type="ChEBI" id="CHEBI:456216"/>
        <dbReference type="EC" id="6.3.4.2"/>
    </reaction>
</comment>
<comment type="caution">
    <text evidence="11">Lacks conserved residue(s) required for the propagation of feature annotation.</text>
</comment>
<dbReference type="HAMAP" id="MF_01227">
    <property type="entry name" value="PyrG"/>
    <property type="match status" value="1"/>
</dbReference>
<feature type="domain" description="CTP synthase N-terminal" evidence="13">
    <location>
        <begin position="3"/>
        <end position="267"/>
    </location>
</feature>
<dbReference type="Gene3D" id="3.40.50.300">
    <property type="entry name" value="P-loop containing nucleotide triphosphate hydrolases"/>
    <property type="match status" value="1"/>
</dbReference>
<comment type="function">
    <text evidence="11">Catalyzes the ATP-dependent amination of UTP to CTP with either L-glutamine or ammonia as the source of nitrogen. Regulates intracellular CTP levels through interactions with the four ribonucleotide triphosphates.</text>
</comment>
<feature type="binding site" evidence="11">
    <location>
        <position position="224"/>
    </location>
    <ligand>
        <name>UTP</name>
        <dbReference type="ChEBI" id="CHEBI:46398"/>
    </ligand>
</feature>
<feature type="binding site" evidence="11">
    <location>
        <position position="465"/>
    </location>
    <ligand>
        <name>L-glutamine</name>
        <dbReference type="ChEBI" id="CHEBI:58359"/>
    </ligand>
</feature>
<keyword evidence="7 11" id="KW-0460">Magnesium</keyword>
<dbReference type="Pfam" id="PF00117">
    <property type="entry name" value="GATase"/>
    <property type="match status" value="1"/>
</dbReference>
<dbReference type="InterPro" id="IPR017926">
    <property type="entry name" value="GATASE"/>
</dbReference>
<dbReference type="PROSITE" id="PS51273">
    <property type="entry name" value="GATASE_TYPE_1"/>
    <property type="match status" value="1"/>
</dbReference>
<reference evidence="15" key="1">
    <citation type="journal article" date="2020" name="mSystems">
        <title>Genome- and Community-Level Interaction Insights into Carbon Utilization and Element Cycling Functions of Hydrothermarchaeota in Hydrothermal Sediment.</title>
        <authorList>
            <person name="Zhou Z."/>
            <person name="Liu Y."/>
            <person name="Xu W."/>
            <person name="Pan J."/>
            <person name="Luo Z.H."/>
            <person name="Li M."/>
        </authorList>
    </citation>
    <scope>NUCLEOTIDE SEQUENCE [LARGE SCALE GENOMIC DNA]</scope>
    <source>
        <strain evidence="14">SpSt-629</strain>
        <strain evidence="15">SpSt-688</strain>
    </source>
</reference>
<dbReference type="SUPFAM" id="SSF52317">
    <property type="entry name" value="Class I glutamine amidotransferase-like"/>
    <property type="match status" value="1"/>
</dbReference>
<name>A0A7J3MZA9_9CREN</name>
<keyword evidence="3 11" id="KW-0436">Ligase</keyword>
<feature type="binding site" evidence="11">
    <location>
        <begin position="188"/>
        <end position="193"/>
    </location>
    <ligand>
        <name>UTP</name>
        <dbReference type="ChEBI" id="CHEBI:46398"/>
    </ligand>
</feature>
<organism evidence="15">
    <name type="scientific">Ignisphaera aggregans</name>
    <dbReference type="NCBI Taxonomy" id="334771"/>
    <lineage>
        <taxon>Archaea</taxon>
        <taxon>Thermoproteota</taxon>
        <taxon>Thermoprotei</taxon>
        <taxon>Desulfurococcales</taxon>
        <taxon>Desulfurococcaceae</taxon>
        <taxon>Ignisphaera</taxon>
    </lineage>
</organism>
<dbReference type="EC" id="6.3.4.2" evidence="11"/>
<feature type="active site" evidence="11">
    <location>
        <position position="510"/>
    </location>
</feature>
<protein>
    <recommendedName>
        <fullName evidence="11">CTP synthase</fullName>
        <ecNumber evidence="11">6.3.4.2</ecNumber>
    </recommendedName>
    <alternativeName>
        <fullName evidence="11">Cytidine 5'-triphosphate synthase</fullName>
    </alternativeName>
    <alternativeName>
        <fullName evidence="11">Cytidine triphosphate synthetase</fullName>
        <shortName evidence="11">CTP synthetase</shortName>
        <shortName evidence="11">CTPS</shortName>
    </alternativeName>
    <alternativeName>
        <fullName evidence="11">UTP--ammonia ligase</fullName>
    </alternativeName>
</protein>
<dbReference type="FunFam" id="3.40.50.880:FF:000002">
    <property type="entry name" value="CTP synthase"/>
    <property type="match status" value="1"/>
</dbReference>
<dbReference type="NCBIfam" id="TIGR00337">
    <property type="entry name" value="PyrG"/>
    <property type="match status" value="1"/>
</dbReference>
<keyword evidence="4 11" id="KW-0479">Metal-binding</keyword>
<proteinExistence type="inferred from homology"/>
<evidence type="ECO:0000256" key="11">
    <source>
        <dbReference type="HAMAP-Rule" id="MF_01227"/>
    </source>
</evidence>
<sequence>MTKYIFITGGVLSGVGKGVTSASIAMLLQSMGYNVTAIKIDPYINVDAGTMNPYAHGEVFVTDDGGETDLDIGHYERFLGKNLSKKNNITTGQVYLSVITKERKGVYLGSTVQIIPHITNEIKNSIMEVTREQAADIALVEIGGTVGDIEGLPFLEAIRQMRLENGYRNTFFIHVALVPTLRTTGEQKTKPIQHSVQELRRIGIQPDMIVARCEKPLSDEARRKIALYGNVPEEYVISNHDVETIYEVPLILYRQRVPLLIAQRLELLYREPDISLWLDFVEKLKKADIKLRIAMMGKYTKLQDSYISIIEAIKHSSAHLGIKPVFHWIESSELENHDNYSVEELIGKVDCAVILPGFGKRGSMGKIKAIKYLRENNIPTLGICFGFQLMVVEFARNILNLHDADSSELNPLTPHPVIDLLPMQRNIDFLGGTMRLGSKPIRLIKGTKVFEAYGRDIVVERHRHRYGVNNKYVELLEKNGFIISGISSDEEIIEFMELKNHNFFIGTQAHPEFRSKPLEPSPIYMYFLKTTLSNKER</sequence>
<evidence type="ECO:0000256" key="4">
    <source>
        <dbReference type="ARBA" id="ARBA00022723"/>
    </source>
</evidence>
<feature type="binding site" evidence="11">
    <location>
        <position position="71"/>
    </location>
    <ligand>
        <name>Mg(2+)</name>
        <dbReference type="ChEBI" id="CHEBI:18420"/>
    </ligand>
</feature>
<keyword evidence="9 11" id="KW-0665">Pyrimidine biosynthesis</keyword>
<accession>A0A7J3MZA9</accession>
<feature type="binding site" evidence="11">
    <location>
        <position position="141"/>
    </location>
    <ligand>
        <name>Mg(2+)</name>
        <dbReference type="ChEBI" id="CHEBI:18420"/>
    </ligand>
</feature>
<keyword evidence="5 11" id="KW-0547">Nucleotide-binding</keyword>
<dbReference type="AlphaFoldDB" id="A0A7J3MZA9"/>
<feature type="binding site" evidence="11">
    <location>
        <position position="54"/>
    </location>
    <ligand>
        <name>L-glutamine</name>
        <dbReference type="ChEBI" id="CHEBI:58359"/>
    </ligand>
</feature>
<dbReference type="SUPFAM" id="SSF52540">
    <property type="entry name" value="P-loop containing nucleoside triphosphate hydrolases"/>
    <property type="match status" value="1"/>
</dbReference>
<dbReference type="GO" id="GO:0005524">
    <property type="term" value="F:ATP binding"/>
    <property type="evidence" value="ECO:0007669"/>
    <property type="project" value="UniProtKB-KW"/>
</dbReference>
<evidence type="ECO:0000256" key="10">
    <source>
        <dbReference type="ARBA" id="ARBA00047781"/>
    </source>
</evidence>
<evidence type="ECO:0000256" key="2">
    <source>
        <dbReference type="ARBA" id="ARBA00007533"/>
    </source>
</evidence>
<feature type="binding site" evidence="11">
    <location>
        <begin position="385"/>
        <end position="388"/>
    </location>
    <ligand>
        <name>L-glutamine</name>
        <dbReference type="ChEBI" id="CHEBI:58359"/>
    </ligand>
</feature>
<dbReference type="GO" id="GO:0044210">
    <property type="term" value="P:'de novo' CTP biosynthetic process"/>
    <property type="evidence" value="ECO:0007669"/>
    <property type="project" value="UniProtKB-UniRule"/>
</dbReference>
<feature type="binding site" evidence="11">
    <location>
        <begin position="148"/>
        <end position="150"/>
    </location>
    <ligand>
        <name>CTP</name>
        <dbReference type="ChEBI" id="CHEBI:37563"/>
        <note>allosteric inhibitor</note>
    </ligand>
</feature>
<dbReference type="InterPro" id="IPR017456">
    <property type="entry name" value="CTP_synthase_N"/>
</dbReference>
<feature type="domain" description="Glutamine amidotransferase" evidence="12">
    <location>
        <begin position="302"/>
        <end position="528"/>
    </location>
</feature>
<dbReference type="GO" id="GO:0003883">
    <property type="term" value="F:CTP synthase activity"/>
    <property type="evidence" value="ECO:0007669"/>
    <property type="project" value="UniProtKB-UniRule"/>
</dbReference>
<comment type="similarity">
    <text evidence="2 11">Belongs to the CTP synthase family.</text>
</comment>
<dbReference type="GO" id="GO:0019856">
    <property type="term" value="P:pyrimidine nucleobase biosynthetic process"/>
    <property type="evidence" value="ECO:0007669"/>
    <property type="project" value="TreeGrafter"/>
</dbReference>
<dbReference type="GO" id="GO:0042802">
    <property type="term" value="F:identical protein binding"/>
    <property type="evidence" value="ECO:0007669"/>
    <property type="project" value="TreeGrafter"/>
</dbReference>
<comment type="miscellaneous">
    <text evidence="11">CTPSs have evolved a hybrid strategy for distinguishing between UTP and CTP. The overlapping regions of the product feedback inhibitory and substrate sites recognize a common feature in both compounds, the triphosphate moiety. To differentiate isosteric substrate and product pyrimidine rings, an additional pocket far from the expected kinase/ligase catalytic site, specifically recognizes the cytosine and ribose portions of the product inhibitor.</text>
</comment>
<keyword evidence="8 11" id="KW-0315">Glutamine amidotransferase</keyword>
<comment type="catalytic activity">
    <reaction evidence="11">
        <text>UTP + NH4(+) + ATP = CTP + ADP + phosphate + 2 H(+)</text>
        <dbReference type="Rhea" id="RHEA:16597"/>
        <dbReference type="ChEBI" id="CHEBI:15378"/>
        <dbReference type="ChEBI" id="CHEBI:28938"/>
        <dbReference type="ChEBI" id="CHEBI:30616"/>
        <dbReference type="ChEBI" id="CHEBI:37563"/>
        <dbReference type="ChEBI" id="CHEBI:43474"/>
        <dbReference type="ChEBI" id="CHEBI:46398"/>
        <dbReference type="ChEBI" id="CHEBI:456216"/>
    </reaction>
</comment>
<dbReference type="GO" id="GO:0046872">
    <property type="term" value="F:metal ion binding"/>
    <property type="evidence" value="ECO:0007669"/>
    <property type="project" value="UniProtKB-KW"/>
</dbReference>
<dbReference type="EMBL" id="DTAU01000044">
    <property type="protein sequence ID" value="HFQ78498.1"/>
    <property type="molecule type" value="Genomic_DNA"/>
</dbReference>
<comment type="caution">
    <text evidence="15">The sequence shown here is derived from an EMBL/GenBank/DDBJ whole genome shotgun (WGS) entry which is preliminary data.</text>
</comment>
<feature type="binding site" evidence="11">
    <location>
        <begin position="188"/>
        <end position="193"/>
    </location>
    <ligand>
        <name>CTP</name>
        <dbReference type="ChEBI" id="CHEBI:37563"/>
        <note>allosteric inhibitor</note>
    </ligand>
</feature>
<feature type="binding site" evidence="11">
    <location>
        <begin position="14"/>
        <end position="19"/>
    </location>
    <ligand>
        <name>ATP</name>
        <dbReference type="ChEBI" id="CHEBI:30616"/>
    </ligand>
</feature>
<evidence type="ECO:0000259" key="13">
    <source>
        <dbReference type="Pfam" id="PF06418"/>
    </source>
</evidence>
<feature type="binding site" evidence="11">
    <location>
        <position position="13"/>
    </location>
    <ligand>
        <name>CTP</name>
        <dbReference type="ChEBI" id="CHEBI:37563"/>
        <note>allosteric inhibitor</note>
    </ligand>
</feature>
<evidence type="ECO:0000313" key="14">
    <source>
        <dbReference type="EMBL" id="HFQ78498.1"/>
    </source>
</evidence>
<comment type="activity regulation">
    <text evidence="11">Allosterically activated by GTP, when glutamine is the substrate; GTP has no effect on the reaction when ammonia is the substrate. The allosteric effector GTP functions by stabilizing the protein conformation that binds the tetrahedral intermediate(s) formed during glutamine hydrolysis. Inhibited by the product CTP, via allosteric rather than competitive inhibition.</text>
</comment>
<dbReference type="EMBL" id="DTDH01000159">
    <property type="protein sequence ID" value="HGT98893.1"/>
    <property type="molecule type" value="Genomic_DNA"/>
</dbReference>
<comment type="subunit">
    <text evidence="11">Homotetramer.</text>
</comment>
<feature type="binding site" evidence="11">
    <location>
        <position position="224"/>
    </location>
    <ligand>
        <name>CTP</name>
        <dbReference type="ChEBI" id="CHEBI:37563"/>
        <note>allosteric inhibitor</note>
    </ligand>
</feature>
<feature type="binding site" evidence="11">
    <location>
        <position position="71"/>
    </location>
    <ligand>
        <name>ATP</name>
        <dbReference type="ChEBI" id="CHEBI:30616"/>
    </ligand>
</feature>
<dbReference type="InterPro" id="IPR033828">
    <property type="entry name" value="GATase1_CTP_Synthase"/>
</dbReference>
<keyword evidence="6 11" id="KW-0067">ATP-binding</keyword>
<feature type="binding site" evidence="11">
    <location>
        <position position="408"/>
    </location>
    <ligand>
        <name>L-glutamine</name>
        <dbReference type="ChEBI" id="CHEBI:58359"/>
    </ligand>
</feature>
<dbReference type="CDD" id="cd01746">
    <property type="entry name" value="GATase1_CTP_Synthase"/>
    <property type="match status" value="1"/>
</dbReference>
<dbReference type="CDD" id="cd03113">
    <property type="entry name" value="CTPS_N"/>
    <property type="match status" value="1"/>
</dbReference>
<dbReference type="InterPro" id="IPR027417">
    <property type="entry name" value="P-loop_NTPase"/>
</dbReference>
<evidence type="ECO:0000256" key="1">
    <source>
        <dbReference type="ARBA" id="ARBA00005171"/>
    </source>
</evidence>
<dbReference type="PANTHER" id="PTHR11550">
    <property type="entry name" value="CTP SYNTHASE"/>
    <property type="match status" value="1"/>
</dbReference>
<dbReference type="Pfam" id="PF06418">
    <property type="entry name" value="CTP_synth_N"/>
    <property type="match status" value="1"/>
</dbReference>
<dbReference type="GO" id="GO:0097268">
    <property type="term" value="C:cytoophidium"/>
    <property type="evidence" value="ECO:0007669"/>
    <property type="project" value="UniProtKB-ARBA"/>
</dbReference>
<feature type="region of interest" description="Amidoligase domain" evidence="11">
    <location>
        <begin position="1"/>
        <end position="267"/>
    </location>
</feature>
<evidence type="ECO:0000256" key="7">
    <source>
        <dbReference type="ARBA" id="ARBA00022842"/>
    </source>
</evidence>
<comment type="catalytic activity">
    <reaction evidence="11">
        <text>L-glutamine + H2O = L-glutamate + NH4(+)</text>
        <dbReference type="Rhea" id="RHEA:15889"/>
        <dbReference type="ChEBI" id="CHEBI:15377"/>
        <dbReference type="ChEBI" id="CHEBI:28938"/>
        <dbReference type="ChEBI" id="CHEBI:29985"/>
        <dbReference type="ChEBI" id="CHEBI:58359"/>
    </reaction>
</comment>
<dbReference type="InterPro" id="IPR029062">
    <property type="entry name" value="Class_I_gatase-like"/>
</dbReference>
<evidence type="ECO:0000313" key="15">
    <source>
        <dbReference type="EMBL" id="HGT98893.1"/>
    </source>
</evidence>
<feature type="active site" evidence="11">
    <location>
        <position position="512"/>
    </location>
</feature>
<evidence type="ECO:0000256" key="6">
    <source>
        <dbReference type="ARBA" id="ARBA00022840"/>
    </source>
</evidence>
<feature type="binding site" evidence="11">
    <location>
        <position position="242"/>
    </location>
    <ligand>
        <name>ATP</name>
        <dbReference type="ChEBI" id="CHEBI:30616"/>
    </ligand>
</feature>
<dbReference type="FunFam" id="3.40.50.300:FF:000009">
    <property type="entry name" value="CTP synthase"/>
    <property type="match status" value="1"/>
</dbReference>
<dbReference type="Gene3D" id="3.40.50.880">
    <property type="match status" value="1"/>
</dbReference>
<gene>
    <name evidence="11" type="primary">pyrG</name>
    <name evidence="14" type="ORF">ENT99_02190</name>
    <name evidence="15" type="ORF">ENU64_05640</name>
</gene>
<feature type="binding site" evidence="11">
    <location>
        <position position="13"/>
    </location>
    <ligand>
        <name>UTP</name>
        <dbReference type="ChEBI" id="CHEBI:46398"/>
    </ligand>
</feature>
<dbReference type="InterPro" id="IPR004468">
    <property type="entry name" value="CTP_synthase"/>
</dbReference>
<evidence type="ECO:0000259" key="12">
    <source>
        <dbReference type="Pfam" id="PF00117"/>
    </source>
</evidence>